<dbReference type="AlphaFoldDB" id="A0A5J4VLE0"/>
<keyword evidence="5" id="KW-0963">Cytoplasm</keyword>
<dbReference type="Pfam" id="PF00271">
    <property type="entry name" value="Helicase_C"/>
    <property type="match status" value="1"/>
</dbReference>
<dbReference type="InterPro" id="IPR027417">
    <property type="entry name" value="P-loop_NTPase"/>
</dbReference>
<feature type="region of interest" description="Disordered" evidence="12">
    <location>
        <begin position="814"/>
        <end position="871"/>
    </location>
</feature>
<keyword evidence="6" id="KW-0547">Nucleotide-binding</keyword>
<name>A0A5J4VLE0_9EUKA</name>
<keyword evidence="11" id="KW-0539">Nucleus</keyword>
<dbReference type="Pfam" id="PF26142">
    <property type="entry name" value="DD_DDX21-DDX50"/>
    <property type="match status" value="1"/>
</dbReference>
<dbReference type="CDD" id="cd00268">
    <property type="entry name" value="DEADc"/>
    <property type="match status" value="1"/>
</dbReference>
<dbReference type="OrthoDB" id="4255at2759"/>
<feature type="compositionally biased region" description="Basic and acidic residues" evidence="12">
    <location>
        <begin position="21"/>
        <end position="32"/>
    </location>
</feature>
<dbReference type="EMBL" id="SNRW01006264">
    <property type="protein sequence ID" value="KAA6383401.1"/>
    <property type="molecule type" value="Genomic_DNA"/>
</dbReference>
<keyword evidence="9" id="KW-0067">ATP-binding</keyword>
<evidence type="ECO:0000256" key="1">
    <source>
        <dbReference type="ARBA" id="ARBA00004496"/>
    </source>
</evidence>
<feature type="domain" description="Helicase C-terminal" evidence="14">
    <location>
        <begin position="399"/>
        <end position="562"/>
    </location>
</feature>
<evidence type="ECO:0000256" key="3">
    <source>
        <dbReference type="ARBA" id="ARBA00006517"/>
    </source>
</evidence>
<dbReference type="CDD" id="cd18787">
    <property type="entry name" value="SF2_C_DEAD"/>
    <property type="match status" value="1"/>
</dbReference>
<dbReference type="GO" id="GO:0016787">
    <property type="term" value="F:hydrolase activity"/>
    <property type="evidence" value="ECO:0007669"/>
    <property type="project" value="UniProtKB-KW"/>
</dbReference>
<evidence type="ECO:0000256" key="4">
    <source>
        <dbReference type="ARBA" id="ARBA00012552"/>
    </source>
</evidence>
<dbReference type="InterPro" id="IPR044742">
    <property type="entry name" value="DEAD/DEAH_RhlB"/>
</dbReference>
<accession>A0A5J4VLE0</accession>
<evidence type="ECO:0000256" key="11">
    <source>
        <dbReference type="ARBA" id="ARBA00023242"/>
    </source>
</evidence>
<dbReference type="PROSITE" id="PS51194">
    <property type="entry name" value="HELICASE_CTER"/>
    <property type="match status" value="1"/>
</dbReference>
<dbReference type="GO" id="GO:0005730">
    <property type="term" value="C:nucleolus"/>
    <property type="evidence" value="ECO:0007669"/>
    <property type="project" value="UniProtKB-SubCell"/>
</dbReference>
<dbReference type="SMART" id="SM00490">
    <property type="entry name" value="HELICc"/>
    <property type="match status" value="1"/>
</dbReference>
<evidence type="ECO:0000259" key="14">
    <source>
        <dbReference type="PROSITE" id="PS51194"/>
    </source>
</evidence>
<dbReference type="InterPro" id="IPR035979">
    <property type="entry name" value="RBD_domain_sf"/>
</dbReference>
<dbReference type="GO" id="GO:0003723">
    <property type="term" value="F:RNA binding"/>
    <property type="evidence" value="ECO:0007669"/>
    <property type="project" value="UniProtKB-KW"/>
</dbReference>
<dbReference type="InterPro" id="IPR050079">
    <property type="entry name" value="DEAD_box_RNA_helicase"/>
</dbReference>
<dbReference type="InterPro" id="IPR012562">
    <property type="entry name" value="GUCT"/>
</dbReference>
<sequence length="871" mass="98015">MEGEELFDEFASPKKRKKKEKKLEKDQDQSTEKKKKNKKNDSDKSQKGNLKKRKISSEDATIQIPSLAKSKISNVSQIFDQLCEHTRMCLLSRNITSLFAIQEATFTQIMSGIDLVGRALTGSGKTLAFALPMVEKLKLKLNDSSWKGQQMKRRIGRTIIPYALILVPTRELAIQVTREFSSLIKGDPPTSSIITQKLNEQVPGNSIVSSVPEKYSISKDPQLQPNLLAQHKLAQIRAVTVYGGTQIMDQIHLIERGVEIIVATPDTQCLEFLAIDEIDRMLDFGFQPDIEKIINFAFGQSTSNEQNNNQKRINDWPEYSSSPPLPSPSPPPSFISLNSNQINNQFNFHASDRKGPQILMFSATVPPWVQKLTYKYLRSPPYSVHIDLVGQGKLATPTQVKHVAIGVTRQSRISTLAECLRAHGGMRKRVIIFCDTKAEANELCICEDMKQYRCQPIHGDIQQSLREQTLTSFRQGLFSILIATDVASRGLDIPQVDLIILTHAPKDVENYVHRSGRTGRCGRAGKCIVLYTLYEEHLLNNVERLTQIKFERSGPPQISEMMKAAGCDAAEQIANVSASLVPFFSRIAQKMIQKWPLIIAASTEKAMDGKDNKKDNEDETDFFNWDEDNIVDEDTINTNDYQQNNIGDINDNDNRTSQSPAIVDNQIEMSEAKANEKQTLNILARAIAHIAGYTKQIESRSLISSEPGLVTLLFSMQQQQNKYEWRRNDSATSSNTFQIYSPSYVWSQLKAVIPNEIVNKLQHMRLCIDRSKAVFDVPSSDADLFVSTFENHGTIQVIPATSLPPLVQMNTNLIRSNSSGNYNRGSRSVRENGGSFNGNNYRSSSRQQNGRGNIRSSNNEWRYDSGQGKRK</sequence>
<dbReference type="Gene3D" id="3.40.50.300">
    <property type="entry name" value="P-loop containing nucleotide triphosphate hydrolases"/>
    <property type="match status" value="2"/>
</dbReference>
<evidence type="ECO:0000256" key="9">
    <source>
        <dbReference type="ARBA" id="ARBA00022840"/>
    </source>
</evidence>
<feature type="region of interest" description="Disordered" evidence="12">
    <location>
        <begin position="301"/>
        <end position="333"/>
    </location>
</feature>
<evidence type="ECO:0000256" key="12">
    <source>
        <dbReference type="SAM" id="MobiDB-lite"/>
    </source>
</evidence>
<dbReference type="PANTHER" id="PTHR47959:SF19">
    <property type="entry name" value="NUCLEOLAR RNA HELICASE 2-A"/>
    <property type="match status" value="1"/>
</dbReference>
<dbReference type="SUPFAM" id="SSF52540">
    <property type="entry name" value="P-loop containing nucleoside triphosphate hydrolases"/>
    <property type="match status" value="2"/>
</dbReference>
<evidence type="ECO:0000256" key="2">
    <source>
        <dbReference type="ARBA" id="ARBA00004604"/>
    </source>
</evidence>
<evidence type="ECO:0000256" key="5">
    <source>
        <dbReference type="ARBA" id="ARBA00022490"/>
    </source>
</evidence>
<feature type="compositionally biased region" description="Low complexity" evidence="12">
    <location>
        <begin position="815"/>
        <end position="826"/>
    </location>
</feature>
<keyword evidence="7" id="KW-0378">Hydrolase</keyword>
<evidence type="ECO:0000313" key="16">
    <source>
        <dbReference type="Proteomes" id="UP000324800"/>
    </source>
</evidence>
<evidence type="ECO:0000256" key="10">
    <source>
        <dbReference type="ARBA" id="ARBA00022884"/>
    </source>
</evidence>
<evidence type="ECO:0000313" key="15">
    <source>
        <dbReference type="EMBL" id="KAA6383401.1"/>
    </source>
</evidence>
<dbReference type="GO" id="GO:0003724">
    <property type="term" value="F:RNA helicase activity"/>
    <property type="evidence" value="ECO:0007669"/>
    <property type="project" value="UniProtKB-EC"/>
</dbReference>
<evidence type="ECO:0000256" key="8">
    <source>
        <dbReference type="ARBA" id="ARBA00022806"/>
    </source>
</evidence>
<comment type="caution">
    <text evidence="15">The sequence shown here is derived from an EMBL/GenBank/DDBJ whole genome shotgun (WGS) entry which is preliminary data.</text>
</comment>
<dbReference type="PANTHER" id="PTHR47959">
    <property type="entry name" value="ATP-DEPENDENT RNA HELICASE RHLE-RELATED"/>
    <property type="match status" value="1"/>
</dbReference>
<dbReference type="PROSITE" id="PS51192">
    <property type="entry name" value="HELICASE_ATP_BIND_1"/>
    <property type="match status" value="1"/>
</dbReference>
<feature type="domain" description="Helicase ATP-binding" evidence="13">
    <location>
        <begin position="106"/>
        <end position="383"/>
    </location>
</feature>
<dbReference type="SMART" id="SM00487">
    <property type="entry name" value="DEXDc"/>
    <property type="match status" value="1"/>
</dbReference>
<dbReference type="GO" id="GO:0005829">
    <property type="term" value="C:cytosol"/>
    <property type="evidence" value="ECO:0007669"/>
    <property type="project" value="TreeGrafter"/>
</dbReference>
<evidence type="ECO:0000256" key="6">
    <source>
        <dbReference type="ARBA" id="ARBA00022741"/>
    </source>
</evidence>
<comment type="similarity">
    <text evidence="3">Belongs to the DEAD box helicase family. DDX21/DDX50 subfamily.</text>
</comment>
<dbReference type="Pfam" id="PF00270">
    <property type="entry name" value="DEAD"/>
    <property type="match status" value="2"/>
</dbReference>
<keyword evidence="8 15" id="KW-0347">Helicase</keyword>
<dbReference type="SUPFAM" id="SSF54928">
    <property type="entry name" value="RNA-binding domain, RBD"/>
    <property type="match status" value="1"/>
</dbReference>
<protein>
    <recommendedName>
        <fullName evidence="4">RNA helicase</fullName>
        <ecNumber evidence="4">3.6.4.13</ecNumber>
    </recommendedName>
</protein>
<evidence type="ECO:0000256" key="7">
    <source>
        <dbReference type="ARBA" id="ARBA00022801"/>
    </source>
</evidence>
<evidence type="ECO:0000259" key="13">
    <source>
        <dbReference type="PROSITE" id="PS51192"/>
    </source>
</evidence>
<reference evidence="15 16" key="1">
    <citation type="submission" date="2019-03" db="EMBL/GenBank/DDBJ databases">
        <title>Single cell metagenomics reveals metabolic interactions within the superorganism composed of flagellate Streblomastix strix and complex community of Bacteroidetes bacteria on its surface.</title>
        <authorList>
            <person name="Treitli S.C."/>
            <person name="Kolisko M."/>
            <person name="Husnik F."/>
            <person name="Keeling P."/>
            <person name="Hampl V."/>
        </authorList>
    </citation>
    <scope>NUCLEOTIDE SEQUENCE [LARGE SCALE GENOMIC DNA]</scope>
    <source>
        <strain evidence="15">ST1C</strain>
    </source>
</reference>
<dbReference type="InterPro" id="IPR011545">
    <property type="entry name" value="DEAD/DEAH_box_helicase_dom"/>
</dbReference>
<dbReference type="Proteomes" id="UP000324800">
    <property type="component" value="Unassembled WGS sequence"/>
</dbReference>
<dbReference type="CDD" id="cd12937">
    <property type="entry name" value="GUCT_RH7_like"/>
    <property type="match status" value="1"/>
</dbReference>
<keyword evidence="10" id="KW-0694">RNA-binding</keyword>
<feature type="region of interest" description="Disordered" evidence="12">
    <location>
        <begin position="1"/>
        <end position="56"/>
    </location>
</feature>
<dbReference type="EC" id="3.6.4.13" evidence="4"/>
<organism evidence="15 16">
    <name type="scientific">Streblomastix strix</name>
    <dbReference type="NCBI Taxonomy" id="222440"/>
    <lineage>
        <taxon>Eukaryota</taxon>
        <taxon>Metamonada</taxon>
        <taxon>Preaxostyla</taxon>
        <taxon>Oxymonadida</taxon>
        <taxon>Streblomastigidae</taxon>
        <taxon>Streblomastix</taxon>
    </lineage>
</organism>
<dbReference type="Pfam" id="PF08152">
    <property type="entry name" value="GUCT"/>
    <property type="match status" value="1"/>
</dbReference>
<feature type="compositionally biased region" description="Polar residues" evidence="12">
    <location>
        <begin position="301"/>
        <end position="311"/>
    </location>
</feature>
<feature type="compositionally biased region" description="Polar residues" evidence="12">
    <location>
        <begin position="837"/>
        <end position="860"/>
    </location>
</feature>
<dbReference type="Gene3D" id="3.30.70.2280">
    <property type="match status" value="1"/>
</dbReference>
<proteinExistence type="inferred from homology"/>
<dbReference type="InterPro" id="IPR001650">
    <property type="entry name" value="Helicase_C-like"/>
</dbReference>
<dbReference type="InterPro" id="IPR059027">
    <property type="entry name" value="DD_DDX21-DDX50"/>
</dbReference>
<dbReference type="GO" id="GO:0005524">
    <property type="term" value="F:ATP binding"/>
    <property type="evidence" value="ECO:0007669"/>
    <property type="project" value="UniProtKB-KW"/>
</dbReference>
<gene>
    <name evidence="15" type="ORF">EZS28_021071</name>
</gene>
<dbReference type="InterPro" id="IPR014001">
    <property type="entry name" value="Helicase_ATP-bd"/>
</dbReference>
<feature type="compositionally biased region" description="Pro residues" evidence="12">
    <location>
        <begin position="323"/>
        <end position="333"/>
    </location>
</feature>
<comment type="subcellular location">
    <subcellularLocation>
        <location evidence="1">Cytoplasm</location>
    </subcellularLocation>
    <subcellularLocation>
        <location evidence="2">Nucleus</location>
        <location evidence="2">Nucleolus</location>
    </subcellularLocation>
</comment>